<keyword evidence="3" id="KW-1185">Reference proteome</keyword>
<dbReference type="InterPro" id="IPR053188">
    <property type="entry name" value="FkbM_Methyltransferase"/>
</dbReference>
<proteinExistence type="predicted"/>
<dbReference type="RefSeq" id="WP_115939242.1">
    <property type="nucleotide sequence ID" value="NZ_QRDW01000016.1"/>
</dbReference>
<keyword evidence="2" id="KW-0489">Methyltransferase</keyword>
<dbReference type="PANTHER" id="PTHR36973:SF4">
    <property type="entry name" value="NODULATION PROTEIN"/>
    <property type="match status" value="1"/>
</dbReference>
<dbReference type="AlphaFoldDB" id="A0A3D9H4U1"/>
<dbReference type="Pfam" id="PF05050">
    <property type="entry name" value="Methyltransf_21"/>
    <property type="match status" value="1"/>
</dbReference>
<dbReference type="NCBIfam" id="TIGR01444">
    <property type="entry name" value="fkbM_fam"/>
    <property type="match status" value="1"/>
</dbReference>
<dbReference type="EMBL" id="QRDW01000016">
    <property type="protein sequence ID" value="RED44191.1"/>
    <property type="molecule type" value="Genomic_DNA"/>
</dbReference>
<evidence type="ECO:0000313" key="2">
    <source>
        <dbReference type="EMBL" id="RED44191.1"/>
    </source>
</evidence>
<dbReference type="InterPro" id="IPR006342">
    <property type="entry name" value="FkbM_mtfrase"/>
</dbReference>
<reference evidence="2 3" key="1">
    <citation type="submission" date="2018-07" db="EMBL/GenBank/DDBJ databases">
        <title>Genomic Encyclopedia of Type Strains, Phase III (KMG-III): the genomes of soil and plant-associated and newly described type strains.</title>
        <authorList>
            <person name="Whitman W."/>
        </authorList>
    </citation>
    <scope>NUCLEOTIDE SEQUENCE [LARGE SCALE GENOMIC DNA]</scope>
    <source>
        <strain evidence="2 3">CECT 8488</strain>
    </source>
</reference>
<dbReference type="InterPro" id="IPR029063">
    <property type="entry name" value="SAM-dependent_MTases_sf"/>
</dbReference>
<keyword evidence="2" id="KW-0808">Transferase</keyword>
<dbReference type="Gene3D" id="3.40.50.150">
    <property type="entry name" value="Vaccinia Virus protein VP39"/>
    <property type="match status" value="1"/>
</dbReference>
<dbReference type="Proteomes" id="UP000256845">
    <property type="component" value="Unassembled WGS sequence"/>
</dbReference>
<organism evidence="2 3">
    <name type="scientific">Aestuariispira insulae</name>
    <dbReference type="NCBI Taxonomy" id="1461337"/>
    <lineage>
        <taxon>Bacteria</taxon>
        <taxon>Pseudomonadati</taxon>
        <taxon>Pseudomonadota</taxon>
        <taxon>Alphaproteobacteria</taxon>
        <taxon>Rhodospirillales</taxon>
        <taxon>Kiloniellaceae</taxon>
        <taxon>Aestuariispira</taxon>
    </lineage>
</organism>
<dbReference type="GO" id="GO:0032259">
    <property type="term" value="P:methylation"/>
    <property type="evidence" value="ECO:0007669"/>
    <property type="project" value="UniProtKB-KW"/>
</dbReference>
<comment type="caution">
    <text evidence="2">The sequence shown here is derived from an EMBL/GenBank/DDBJ whole genome shotgun (WGS) entry which is preliminary data.</text>
</comment>
<evidence type="ECO:0000313" key="3">
    <source>
        <dbReference type="Proteomes" id="UP000256845"/>
    </source>
</evidence>
<evidence type="ECO:0000259" key="1">
    <source>
        <dbReference type="Pfam" id="PF05050"/>
    </source>
</evidence>
<dbReference type="PANTHER" id="PTHR36973">
    <property type="entry name" value="SLL1456 PROTEIN-RELATED"/>
    <property type="match status" value="1"/>
</dbReference>
<name>A0A3D9H4U1_9PROT</name>
<sequence>MVRPPLQSSRAAMAAVRSGKDDGAFLLQKETVGSVRVIFDIGGHQGETSRRYVDLFPQAQIHFFEPQEKARAKAETLLSGQNIVFNSSAMAEKAGEATFFINGFTAASSLQPAHEKAGENWPAAALKIREEINVPVDTVDDYCAARGIEAIDILKIDVQGHELKVLEGASAMLGDKKIRLVYFEYIHCATYADQADIADYIRFMDDHGYRMLSIFNLVQGAGGLNQCDLLFKPADRD</sequence>
<dbReference type="SUPFAM" id="SSF53335">
    <property type="entry name" value="S-adenosyl-L-methionine-dependent methyltransferases"/>
    <property type="match status" value="1"/>
</dbReference>
<dbReference type="OrthoDB" id="8445658at2"/>
<feature type="domain" description="Methyltransferase FkbM" evidence="1">
    <location>
        <begin position="40"/>
        <end position="211"/>
    </location>
</feature>
<accession>A0A3D9H4U1</accession>
<dbReference type="GO" id="GO:0008171">
    <property type="term" value="F:O-methyltransferase activity"/>
    <property type="evidence" value="ECO:0007669"/>
    <property type="project" value="TreeGrafter"/>
</dbReference>
<gene>
    <name evidence="2" type="ORF">DFP90_11632</name>
</gene>
<protein>
    <submittedName>
        <fullName evidence="2">FkbM family methyltransferase</fullName>
    </submittedName>
</protein>